<proteinExistence type="predicted"/>
<dbReference type="RefSeq" id="WP_014404283.1">
    <property type="nucleotide sequence ID" value="NC_017033.1"/>
</dbReference>
<dbReference type="HOGENOM" id="CLU_116674_0_0_6"/>
<dbReference type="GO" id="GO:0016020">
    <property type="term" value="C:membrane"/>
    <property type="evidence" value="ECO:0007669"/>
    <property type="project" value="UniProtKB-SubCell"/>
</dbReference>
<dbReference type="eggNOG" id="COG4129">
    <property type="taxonomic scope" value="Bacteria"/>
</dbReference>
<feature type="transmembrane region" description="Helical" evidence="5">
    <location>
        <begin position="88"/>
        <end position="105"/>
    </location>
</feature>
<dbReference type="EMBL" id="CP003350">
    <property type="protein sequence ID" value="AFC87280.1"/>
    <property type="molecule type" value="Genomic_DNA"/>
</dbReference>
<evidence type="ECO:0000256" key="5">
    <source>
        <dbReference type="SAM" id="Phobius"/>
    </source>
</evidence>
<dbReference type="Proteomes" id="UP000005234">
    <property type="component" value="Chromosome"/>
</dbReference>
<name>H8L225_FRAAD</name>
<feature type="transmembrane region" description="Helical" evidence="5">
    <location>
        <begin position="112"/>
        <end position="132"/>
    </location>
</feature>
<dbReference type="Pfam" id="PF13515">
    <property type="entry name" value="FUSC_2"/>
    <property type="match status" value="1"/>
</dbReference>
<dbReference type="STRING" id="767434.Fraau_2950"/>
<evidence type="ECO:0000313" key="7">
    <source>
        <dbReference type="EMBL" id="AFC87280.1"/>
    </source>
</evidence>
<feature type="transmembrane region" description="Helical" evidence="5">
    <location>
        <begin position="41"/>
        <end position="68"/>
    </location>
</feature>
<dbReference type="InterPro" id="IPR049453">
    <property type="entry name" value="Memb_transporter_dom"/>
</dbReference>
<dbReference type="KEGG" id="fau:Fraau_2950"/>
<keyword evidence="2 5" id="KW-0812">Transmembrane</keyword>
<comment type="subcellular location">
    <subcellularLocation>
        <location evidence="1">Membrane</location>
        <topology evidence="1">Multi-pass membrane protein</topology>
    </subcellularLocation>
</comment>
<evidence type="ECO:0000256" key="3">
    <source>
        <dbReference type="ARBA" id="ARBA00022989"/>
    </source>
</evidence>
<protein>
    <submittedName>
        <fullName evidence="7">Putative membrane protein</fullName>
    </submittedName>
</protein>
<keyword evidence="3 5" id="KW-1133">Transmembrane helix</keyword>
<dbReference type="AlphaFoldDB" id="H8L225"/>
<organism evidence="7 8">
    <name type="scientific">Frateuria aurantia (strain ATCC 33424 / DSM 6220 / KCTC 2777 / LMG 1558 / NBRC 3245 / NCIMB 13370)</name>
    <name type="common">Acetobacter aurantius</name>
    <dbReference type="NCBI Taxonomy" id="767434"/>
    <lineage>
        <taxon>Bacteria</taxon>
        <taxon>Pseudomonadati</taxon>
        <taxon>Pseudomonadota</taxon>
        <taxon>Gammaproteobacteria</taxon>
        <taxon>Lysobacterales</taxon>
        <taxon>Rhodanobacteraceae</taxon>
        <taxon>Frateuria</taxon>
    </lineage>
</organism>
<feature type="domain" description="Integral membrane bound transporter" evidence="6">
    <location>
        <begin position="51"/>
        <end position="173"/>
    </location>
</feature>
<feature type="transmembrane region" description="Helical" evidence="5">
    <location>
        <begin position="152"/>
        <end position="173"/>
    </location>
</feature>
<accession>H8L225</accession>
<keyword evidence="8" id="KW-1185">Reference proteome</keyword>
<evidence type="ECO:0000313" key="8">
    <source>
        <dbReference type="Proteomes" id="UP000005234"/>
    </source>
</evidence>
<evidence type="ECO:0000256" key="1">
    <source>
        <dbReference type="ARBA" id="ARBA00004141"/>
    </source>
</evidence>
<evidence type="ECO:0000259" key="6">
    <source>
        <dbReference type="Pfam" id="PF13515"/>
    </source>
</evidence>
<keyword evidence="4 5" id="KW-0472">Membrane</keyword>
<sequence length="191" mass="20485">MRIFQSFGDSLRTVSQLHREVIDHYKQQPISQRIARGMIQALLAISASSAAYGLGLLLHTQNAFWAALTAISVTQQSYADTRSSSHDQWVGAIVGGAAALLGSYLGGEHYYVYAITLVIGIVASWAMNIGSAGKIAATTVATVMLVPHAGSFWSVALIRLLEVAIGVICALLATRILNWIQDSLLGRPETM</sequence>
<evidence type="ECO:0000256" key="2">
    <source>
        <dbReference type="ARBA" id="ARBA00022692"/>
    </source>
</evidence>
<gene>
    <name evidence="7" type="ordered locus">Fraau_2950</name>
</gene>
<reference evidence="7" key="1">
    <citation type="submission" date="2012-02" db="EMBL/GenBank/DDBJ databases">
        <title>The complete genome of Frateuria aurantia DSM 6220.</title>
        <authorList>
            <consortium name="US DOE Joint Genome Institute (JGI-PGF)"/>
            <person name="Lucas S."/>
            <person name="Copeland A."/>
            <person name="Lapidus A."/>
            <person name="Glavina del Rio T."/>
            <person name="Dalin E."/>
            <person name="Tice H."/>
            <person name="Bruce D."/>
            <person name="Goodwin L."/>
            <person name="Pitluck S."/>
            <person name="Peters L."/>
            <person name="Ovchinnikova G."/>
            <person name="Teshima H."/>
            <person name="Kyrpides N."/>
            <person name="Mavromatis K."/>
            <person name="Ivanova N."/>
            <person name="Brettin T."/>
            <person name="Detter J.C."/>
            <person name="Han C."/>
            <person name="Larimer F."/>
            <person name="Land M."/>
            <person name="Hauser L."/>
            <person name="Markowitz V."/>
            <person name="Cheng J.-F."/>
            <person name="Hugenholtz P."/>
            <person name="Woyke T."/>
            <person name="Wu D."/>
            <person name="Brambilla E."/>
            <person name="Klenk H.-P."/>
            <person name="Eisen J.A."/>
        </authorList>
    </citation>
    <scope>NUCLEOTIDE SEQUENCE</scope>
    <source>
        <strain evidence="7">DSM 6220</strain>
    </source>
</reference>
<evidence type="ECO:0000256" key="4">
    <source>
        <dbReference type="ARBA" id="ARBA00023136"/>
    </source>
</evidence>